<evidence type="ECO:0000313" key="6">
    <source>
        <dbReference type="Proteomes" id="UP000228740"/>
    </source>
</evidence>
<dbReference type="InterPro" id="IPR012093">
    <property type="entry name" value="Pirin"/>
</dbReference>
<sequence length="342" mass="38962">MKMLNFLVLGKNQEILVVLKRIIEKNEGWKAELLSSENKAYDYISNNKVDIVLLSSGLEDQFEQDIKAFCENLDKEVKVIQHYGGGSGLLQSEVNIAFSKPDETKNVLHKADSRGKTENEWLISEKTFSFGDYYDPERIQFGALRVLNDDTLEAEKGFGVHPHDNMEIISIPLEGSLEHEDSLGNKLVIKSGEIQVMSAGTGVMHSEFSKSDEELGKFLQIWIYPRKRNVNPRYDQITLDKTKSKNRFQQILSPDVDDEGVWIYQDAWFHLGNFENTTETQYQIKKKGNGVYAFIIKGSAEIDGQKLEERDGLGVQDISELKIKTTSENTEILLMEVPMEIN</sequence>
<dbReference type="CDD" id="cd02910">
    <property type="entry name" value="cupin_Yhhw_N"/>
    <property type="match status" value="1"/>
</dbReference>
<dbReference type="InterPro" id="IPR003829">
    <property type="entry name" value="Pirin_N_dom"/>
</dbReference>
<proteinExistence type="inferred from homology"/>
<dbReference type="PANTHER" id="PTHR43212">
    <property type="entry name" value="QUERCETIN 2,3-DIOXYGENASE"/>
    <property type="match status" value="1"/>
</dbReference>
<dbReference type="SUPFAM" id="SSF51182">
    <property type="entry name" value="RmlC-like cupins"/>
    <property type="match status" value="1"/>
</dbReference>
<feature type="domain" description="Pirin N-terminal" evidence="3">
    <location>
        <begin position="115"/>
        <end position="223"/>
    </location>
</feature>
<evidence type="ECO:0000256" key="1">
    <source>
        <dbReference type="ARBA" id="ARBA00008416"/>
    </source>
</evidence>
<dbReference type="InterPro" id="IPR041602">
    <property type="entry name" value="Quercetinase_C"/>
</dbReference>
<reference evidence="5 6" key="1">
    <citation type="submission" date="2017-11" db="EMBL/GenBank/DDBJ databases">
        <title>Genomic Encyclopedia of Archaeal and Bacterial Type Strains, Phase II (KMG-II): From Individual Species to Whole Genera.</title>
        <authorList>
            <person name="Goeker M."/>
        </authorList>
    </citation>
    <scope>NUCLEOTIDE SEQUENCE [LARGE SCALE GENOMIC DNA]</scope>
    <source>
        <strain evidence="5 6">DSM 27617</strain>
    </source>
</reference>
<dbReference type="Pfam" id="PF02678">
    <property type="entry name" value="Pirin"/>
    <property type="match status" value="1"/>
</dbReference>
<dbReference type="Proteomes" id="UP000228740">
    <property type="component" value="Unassembled WGS sequence"/>
</dbReference>
<dbReference type="AlphaFoldDB" id="A0A2M9C9R7"/>
<accession>A0A2M9C9R7</accession>
<evidence type="ECO:0000259" key="3">
    <source>
        <dbReference type="Pfam" id="PF02678"/>
    </source>
</evidence>
<protein>
    <submittedName>
        <fullName evidence="5">Redox-sensitive bicupin YhaK (Pirin superfamily)</fullName>
    </submittedName>
</protein>
<dbReference type="Gene3D" id="2.60.120.10">
    <property type="entry name" value="Jelly Rolls"/>
    <property type="match status" value="2"/>
</dbReference>
<dbReference type="InterPro" id="IPR011051">
    <property type="entry name" value="RmlC_Cupin_sf"/>
</dbReference>
<feature type="domain" description="Quercetin 2,3-dioxygenase C-terminal cupin" evidence="4">
    <location>
        <begin position="251"/>
        <end position="337"/>
    </location>
</feature>
<comment type="similarity">
    <text evidence="1 2">Belongs to the pirin family.</text>
</comment>
<organism evidence="5 6">
    <name type="scientific">Chryseobacterium geocarposphaerae</name>
    <dbReference type="NCBI Taxonomy" id="1416776"/>
    <lineage>
        <taxon>Bacteria</taxon>
        <taxon>Pseudomonadati</taxon>
        <taxon>Bacteroidota</taxon>
        <taxon>Flavobacteriia</taxon>
        <taxon>Flavobacteriales</taxon>
        <taxon>Weeksellaceae</taxon>
        <taxon>Chryseobacterium group</taxon>
        <taxon>Chryseobacterium</taxon>
    </lineage>
</organism>
<gene>
    <name evidence="5" type="ORF">CLV73_1539</name>
</gene>
<evidence type="ECO:0000313" key="5">
    <source>
        <dbReference type="EMBL" id="PJJ67524.1"/>
    </source>
</evidence>
<evidence type="ECO:0000259" key="4">
    <source>
        <dbReference type="Pfam" id="PF17954"/>
    </source>
</evidence>
<name>A0A2M9C9R7_9FLAO</name>
<dbReference type="Pfam" id="PF17954">
    <property type="entry name" value="Pirin_C_2"/>
    <property type="match status" value="1"/>
</dbReference>
<evidence type="ECO:0000256" key="2">
    <source>
        <dbReference type="RuleBase" id="RU003457"/>
    </source>
</evidence>
<dbReference type="InterPro" id="IPR014710">
    <property type="entry name" value="RmlC-like_jellyroll"/>
</dbReference>
<dbReference type="EMBL" id="PGFD01000001">
    <property type="protein sequence ID" value="PJJ67524.1"/>
    <property type="molecule type" value="Genomic_DNA"/>
</dbReference>
<comment type="caution">
    <text evidence="5">The sequence shown here is derived from an EMBL/GenBank/DDBJ whole genome shotgun (WGS) entry which is preliminary data.</text>
</comment>
<dbReference type="PANTHER" id="PTHR43212:SF3">
    <property type="entry name" value="QUERCETIN 2,3-DIOXYGENASE"/>
    <property type="match status" value="1"/>
</dbReference>
<keyword evidence="6" id="KW-1185">Reference proteome</keyword>